<accession>A0ABT1CJG9</accession>
<dbReference type="EMBL" id="JAMXQU010000013">
    <property type="protein sequence ID" value="MCO6161003.1"/>
    <property type="molecule type" value="Genomic_DNA"/>
</dbReference>
<evidence type="ECO:0000313" key="8">
    <source>
        <dbReference type="Proteomes" id="UP001523401"/>
    </source>
</evidence>
<dbReference type="RefSeq" id="WP_252849988.1">
    <property type="nucleotide sequence ID" value="NZ_BAPW01000008.1"/>
</dbReference>
<organism evidence="7 8">
    <name type="scientific">Asaia lannensis NBRC 102526</name>
    <dbReference type="NCBI Taxonomy" id="1307926"/>
    <lineage>
        <taxon>Bacteria</taxon>
        <taxon>Pseudomonadati</taxon>
        <taxon>Pseudomonadota</taxon>
        <taxon>Alphaproteobacteria</taxon>
        <taxon>Acetobacterales</taxon>
        <taxon>Acetobacteraceae</taxon>
        <taxon>Asaia</taxon>
    </lineage>
</organism>
<comment type="caution">
    <text evidence="7">The sequence shown here is derived from an EMBL/GenBank/DDBJ whole genome shotgun (WGS) entry which is preliminary data.</text>
</comment>
<comment type="cofactor">
    <cofactor evidence="1">
        <name>pantetheine 4'-phosphate</name>
        <dbReference type="ChEBI" id="CHEBI:47942"/>
    </cofactor>
</comment>
<dbReference type="Pfam" id="PF00501">
    <property type="entry name" value="AMP-binding"/>
    <property type="match status" value="2"/>
</dbReference>
<keyword evidence="2" id="KW-0596">Phosphopantetheine</keyword>
<dbReference type="SUPFAM" id="SSF53474">
    <property type="entry name" value="alpha/beta-Hydrolases"/>
    <property type="match status" value="1"/>
</dbReference>
<dbReference type="CDD" id="cd05930">
    <property type="entry name" value="A_NRPS"/>
    <property type="match status" value="1"/>
</dbReference>
<dbReference type="InterPro" id="IPR020845">
    <property type="entry name" value="AMP-binding_CS"/>
</dbReference>
<dbReference type="InterPro" id="IPR009081">
    <property type="entry name" value="PP-bd_ACP"/>
</dbReference>
<feature type="region of interest" description="Disordered" evidence="5">
    <location>
        <begin position="987"/>
        <end position="1013"/>
    </location>
</feature>
<dbReference type="Gene3D" id="3.30.300.30">
    <property type="match status" value="2"/>
</dbReference>
<evidence type="ECO:0000256" key="5">
    <source>
        <dbReference type="SAM" id="MobiDB-lite"/>
    </source>
</evidence>
<dbReference type="SUPFAM" id="SSF52777">
    <property type="entry name" value="CoA-dependent acyltransferases"/>
    <property type="match status" value="6"/>
</dbReference>
<dbReference type="InterPro" id="IPR001031">
    <property type="entry name" value="Thioesterase"/>
</dbReference>
<proteinExistence type="predicted"/>
<dbReference type="InterPro" id="IPR006162">
    <property type="entry name" value="Ppantetheine_attach_site"/>
</dbReference>
<evidence type="ECO:0000313" key="7">
    <source>
        <dbReference type="EMBL" id="MCO6161003.1"/>
    </source>
</evidence>
<keyword evidence="8" id="KW-1185">Reference proteome</keyword>
<evidence type="ECO:0000256" key="2">
    <source>
        <dbReference type="ARBA" id="ARBA00022450"/>
    </source>
</evidence>
<dbReference type="PROSITE" id="PS50075">
    <property type="entry name" value="CARRIER"/>
    <property type="match status" value="2"/>
</dbReference>
<evidence type="ECO:0000256" key="4">
    <source>
        <dbReference type="ARBA" id="ARBA00022737"/>
    </source>
</evidence>
<dbReference type="Gene3D" id="3.40.50.1820">
    <property type="entry name" value="alpha/beta hydrolase"/>
    <property type="match status" value="1"/>
</dbReference>
<dbReference type="InterPro" id="IPR045851">
    <property type="entry name" value="AMP-bd_C_sf"/>
</dbReference>
<reference evidence="7 8" key="1">
    <citation type="submission" date="2022-06" db="EMBL/GenBank/DDBJ databases">
        <title>Whole-genome of Asaia lannensis strain LMG 27011T.</title>
        <authorList>
            <person name="Sombolestani A."/>
        </authorList>
    </citation>
    <scope>NUCLEOTIDE SEQUENCE [LARGE SCALE GENOMIC DNA]</scope>
    <source>
        <strain evidence="7 8">NBRC 102526</strain>
    </source>
</reference>
<dbReference type="InterPro" id="IPR010060">
    <property type="entry name" value="NRPS_synth"/>
</dbReference>
<dbReference type="NCBIfam" id="TIGR01720">
    <property type="entry name" value="NRPS-para261"/>
    <property type="match status" value="1"/>
</dbReference>
<dbReference type="PANTHER" id="PTHR45527:SF1">
    <property type="entry name" value="FATTY ACID SYNTHASE"/>
    <property type="match status" value="1"/>
</dbReference>
<dbReference type="PROSITE" id="PS00012">
    <property type="entry name" value="PHOSPHOPANTETHEINE"/>
    <property type="match status" value="1"/>
</dbReference>
<sequence length="2877" mass="314639">MTEMAPHGLRESPSVTTLPLAGAQPAIWFAELSAPAGAGLYWVAQYSILCGTVSLSALSDAIRTVTAEADTLHARFNADGDPVEQSWPTKRKAIDIPKPIIIDMRHHSDPEAAAHDYMRSALHDLHEITTGSDQTSYSHALLRVADERVFWFQRHHHLCVDGYSIATLTRRTIKLYCSAAGSVPDDGSPFISFAEVVAENKAYQQHNDFEQDRHWWSESLNAPHKTPSLSSRQDNLPAPVNIDTCRAAVCLAPGFNESLSDRKQADPAETLIAAIFIYMHRFALAQAGEPPENAATIALGMPFMRRMGSCSIDSSGPMVSVLPILLSLSGEDTLDSVKLKLRKRLREVRAHERYGSEQIQRDLKRVGKTPPLHRTLINMRAYDSEISYSDLTVSTHPLITGPVEDLDINLTPDISKVGGFYIELAGHPELYSQHCLARHAARLAAFISQLAASPETAIGSFPLTDQKELETIAQWASGPTVPLPPDTTTILDILHTRLPHNVPAILSDAHTNIGSGALATRISQIGRWLIAQGVGPGSIVAIALPRRIIAVEALFGILASGATLLPLDIAHPAERLRDMCIDAQAVALLTLLDSLDGLKQGSEALQCPILCLDDPAIVRQIAAQDPHWINNVERLTPLTADHDAYVLYTSGSTGRPKGVLVPHRGLLNLLLAHDAGLFGTVRRSVGERRVRAGHAMSIAFDTSWEQLIWLALGHELHLFDEETRRDPQALITELTVRKIDTLDVSPAMMQQMVAAGLLEQAHKLAMIQLGGEAVPPALWRRLQSETETLFFNLYGPTEYSVDALCASITGTAEPEIGRPIANTHIQILDDTLRPVPIGVAGELYLTGPGLASGYLGQPSLTASRFVADPNRPGERMYRSGDRACWTPDGTVSYLGRGDRQIKIRGHRVELGEVENTLATLPGVGGALVVAETENGTTRLLAWCISQPSDLSDRATPLLAALEQKLPSYMIPSALAVLDAWPQTINGKIDRSRLPSPRQRDKTQKRSREPSSDNERLLCSLMGKALGNITVGPEDDFFMMGGDSITAMSLGTSLRREGWVLRPRDIFSLRRADRMAEILTAVPSGRTSHSAGASQEGALGKLPIVSWFAERFGMERAFAHAVLMRVPAELNRSHLISAVTTLLRVHPALRMQVDGGTLIIPPQDPSYAERCVTERVFGSPVGDAPDKQAVAESLQKACSDLNPVTGDLLRIVLSAEDHRRGWMLVAIHHLAVDGVSWRALLPQLQEACEAAIEGRPPVLVPEETGLRAWSLALPQEARKRRTELSYWQKTLETPAWSEGTLDPLRDRQGTAGHARLVMDPALTAEVLHSLPARCRASTESLLLTAVTQSLRAMFGAARLRVAMESHGRHVLTTDEGTALDPERTVGWLTAEYPILVESAETTPLTALRNTKETLGRVPDRGLGYGLLRYVDPETSPLLEAAEEQAPCSLLFNYLGRFQAGTEDFLPQRLGEIFKDSFAVHCDPTSPLQHPLELNSFVDEADGIPRLALSWSWASTIYDRTTIERLHEGAQNWLRALASNTDTHPFEVLDTLVPSECGVSAQSLEKLRTQIGPLLETLPLLPLHEGLLYHARLDAVGGHYTSVTRLFLEGPLDRARLQRALDRVLQVQTPLRARFQDTLEGHAIQVVPARQETWPLTFENLEGLAEEARDAALETCEQSELALQFDPAQDLMLHARLVRLETQAHALFLSTHHLIADGWSTPLIISALAQAYDTESLVEPAPSYAQIIGELAARDPLPARAAWSSAMAGAAPTLLFRDSTISETVTEHEMFLDPTLDAALEERCRVMGLTRNILMQGLWAAALSILTGQQDIVFGTPVSGRFSDIEGLSTQIGLFSNTVPVRVRLEADQPLLVQLTTLQDMQSSMLEHDGISLAEIQRLAGQGSLFDTLLVSENYPDDETLERREFAGVRFRAPRNRGYTHYPLTLMVVPGEQTRLILECRVQELNGRAFDPSELLQRLSLLLSHMADPVDAPWGQIDPRFDHERDINERANGTRTEVEEVTLHDLVRRQARKTPDAEALSDINETLTYSEMQDRVRSLAAILNRAGAGPGSLVGIALPRSVTLTVALLATLEAGAAWLPLDTGYPDARLALMIDDARPCVVLTDSDHEARFGALMPSEEGTCPEGKLLVHDAEAQAYSGREHDNSGLAIKPGAAAYLLYTSGSTGRPKGVLVSHQAIVNRLIWMQDAYRLTSADTVLQKTPSSFDVSIWEFFWPLISGAHLFMAPPEAHREPETLQSLIERHKISIIHFVPSMLTAFLDHLQISGSPGQCPSLRHIFCSGEALDTLLARRCQTWLKASLHNLYGPTEAAVDVTYFPAARVANERSVPIGRPVWNTQLHILDSYLRPTPIGVPGELYLAGIQLAEGYFDRPDLTATRFVANPEGNGARMYRTGDLACWSEDGTVMYLGRTDNQIKLRGQRIELAEIEHALRELPGIAQASVSALALGATSRTDLDSRQLVAHVLPDVDAGALDPAVLKNRLSETLPSHMVPAAIVVISHWPTGPSGKLDRSALPMPSLFDSSEARAPQTTIEMIVAESYESLLVQEVRSVDDDFFLLGGHSLLAMRLASLLRQKLEKPVSVGQIIAASTVGRLAQSLASDSPPDPDASGMGEILTLRAVGTEGVVFCIHPASGYAWQYTGILSYLPAGMGLIGLQSPRPNGVIASCDTLESACDRHLATIRRLQPRGPYRLIGYSLGGTMAHAIAATLRAEGESVELLALFDTYPPEGQDWTGPTQDEAEAEVERERLHFLEPDAEEDTEVVASRDAMFADIVANYADAVTLLSQARTTRFDGTVLLFAARIGMPEGWDPVTAWADQVKTLCCHDVRCAHEDSLSPQSLAVSGPILRQTLEKLITKIVV</sequence>
<dbReference type="Gene3D" id="3.30.559.30">
    <property type="entry name" value="Nonribosomal peptide synthetase, condensation domain"/>
    <property type="match status" value="3"/>
</dbReference>
<keyword evidence="3" id="KW-0597">Phosphoprotein</keyword>
<feature type="domain" description="Carrier" evidence="6">
    <location>
        <begin position="2544"/>
        <end position="2619"/>
    </location>
</feature>
<dbReference type="SUPFAM" id="SSF47336">
    <property type="entry name" value="ACP-like"/>
    <property type="match status" value="2"/>
</dbReference>
<dbReference type="SUPFAM" id="SSF56801">
    <property type="entry name" value="Acetyl-CoA synthetase-like"/>
    <property type="match status" value="2"/>
</dbReference>
<dbReference type="InterPro" id="IPR029058">
    <property type="entry name" value="AB_hydrolase_fold"/>
</dbReference>
<protein>
    <submittedName>
        <fullName evidence="7">Amino acid adenylation domain-containing protein</fullName>
    </submittedName>
</protein>
<dbReference type="PANTHER" id="PTHR45527">
    <property type="entry name" value="NONRIBOSOMAL PEPTIDE SYNTHETASE"/>
    <property type="match status" value="1"/>
</dbReference>
<feature type="domain" description="Carrier" evidence="6">
    <location>
        <begin position="1008"/>
        <end position="1082"/>
    </location>
</feature>
<dbReference type="Gene3D" id="1.10.1200.10">
    <property type="entry name" value="ACP-like"/>
    <property type="match status" value="1"/>
</dbReference>
<dbReference type="InterPro" id="IPR010071">
    <property type="entry name" value="AA_adenyl_dom"/>
</dbReference>
<dbReference type="CDD" id="cd17646">
    <property type="entry name" value="A_NRPS_AB3403-like"/>
    <property type="match status" value="1"/>
</dbReference>
<dbReference type="InterPro" id="IPR023213">
    <property type="entry name" value="CAT-like_dom_sf"/>
</dbReference>
<dbReference type="Gene3D" id="3.30.559.10">
    <property type="entry name" value="Chloramphenicol acetyltransferase-like domain"/>
    <property type="match status" value="3"/>
</dbReference>
<dbReference type="Pfam" id="PF00550">
    <property type="entry name" value="PP-binding"/>
    <property type="match status" value="2"/>
</dbReference>
<dbReference type="PROSITE" id="PS00455">
    <property type="entry name" value="AMP_BINDING"/>
    <property type="match status" value="2"/>
</dbReference>
<keyword evidence="4" id="KW-0677">Repeat</keyword>
<dbReference type="NCBIfam" id="TIGR01733">
    <property type="entry name" value="AA-adenyl-dom"/>
    <property type="match status" value="2"/>
</dbReference>
<dbReference type="Proteomes" id="UP001523401">
    <property type="component" value="Unassembled WGS sequence"/>
</dbReference>
<dbReference type="Gene3D" id="2.30.38.10">
    <property type="entry name" value="Luciferase, Domain 3"/>
    <property type="match status" value="2"/>
</dbReference>
<dbReference type="InterPro" id="IPR001242">
    <property type="entry name" value="Condensation_dom"/>
</dbReference>
<dbReference type="InterPro" id="IPR036736">
    <property type="entry name" value="ACP-like_sf"/>
</dbReference>
<dbReference type="Pfam" id="PF13193">
    <property type="entry name" value="AMP-binding_C"/>
    <property type="match status" value="1"/>
</dbReference>
<evidence type="ECO:0000256" key="1">
    <source>
        <dbReference type="ARBA" id="ARBA00001957"/>
    </source>
</evidence>
<evidence type="ECO:0000256" key="3">
    <source>
        <dbReference type="ARBA" id="ARBA00022553"/>
    </source>
</evidence>
<dbReference type="Pfam" id="PF00668">
    <property type="entry name" value="Condensation"/>
    <property type="match status" value="3"/>
</dbReference>
<dbReference type="InterPro" id="IPR000873">
    <property type="entry name" value="AMP-dep_synth/lig_dom"/>
</dbReference>
<dbReference type="InterPro" id="IPR025110">
    <property type="entry name" value="AMP-bd_C"/>
</dbReference>
<dbReference type="Gene3D" id="3.40.50.980">
    <property type="match status" value="4"/>
</dbReference>
<gene>
    <name evidence="7" type="ORF">NF685_13260</name>
</gene>
<evidence type="ECO:0000259" key="6">
    <source>
        <dbReference type="PROSITE" id="PS50075"/>
    </source>
</evidence>
<dbReference type="Pfam" id="PF00975">
    <property type="entry name" value="Thioesterase"/>
    <property type="match status" value="1"/>
</dbReference>
<name>A0ABT1CJG9_9PROT</name>